<keyword evidence="3" id="KW-1185">Reference proteome</keyword>
<dbReference type="InterPro" id="IPR050765">
    <property type="entry name" value="Riboflavin_Biosynth_HTPR"/>
</dbReference>
<organism evidence="2 3">
    <name type="scientific">Leucobacter albus</name>
    <dbReference type="NCBI Taxonomy" id="272210"/>
    <lineage>
        <taxon>Bacteria</taxon>
        <taxon>Bacillati</taxon>
        <taxon>Actinomycetota</taxon>
        <taxon>Actinomycetes</taxon>
        <taxon>Micrococcales</taxon>
        <taxon>Microbacteriaceae</taxon>
        <taxon>Leucobacter</taxon>
    </lineage>
</organism>
<dbReference type="Pfam" id="PF01872">
    <property type="entry name" value="RibD_C"/>
    <property type="match status" value="1"/>
</dbReference>
<accession>A0ABW3TN93</accession>
<dbReference type="Proteomes" id="UP001597181">
    <property type="component" value="Unassembled WGS sequence"/>
</dbReference>
<dbReference type="SUPFAM" id="SSF53597">
    <property type="entry name" value="Dihydrofolate reductase-like"/>
    <property type="match status" value="1"/>
</dbReference>
<comment type="caution">
    <text evidence="2">The sequence shown here is derived from an EMBL/GenBank/DDBJ whole genome shotgun (WGS) entry which is preliminary data.</text>
</comment>
<dbReference type="Gene3D" id="3.40.430.10">
    <property type="entry name" value="Dihydrofolate Reductase, subunit A"/>
    <property type="match status" value="1"/>
</dbReference>
<dbReference type="PANTHER" id="PTHR38011:SF11">
    <property type="entry name" value="2,5-DIAMINO-6-RIBOSYLAMINO-4(3H)-PYRIMIDINONE 5'-PHOSPHATE REDUCTASE"/>
    <property type="match status" value="1"/>
</dbReference>
<proteinExistence type="predicted"/>
<gene>
    <name evidence="2" type="ORF">ACFQ3U_09285</name>
</gene>
<evidence type="ECO:0000313" key="3">
    <source>
        <dbReference type="Proteomes" id="UP001597181"/>
    </source>
</evidence>
<sequence>MTEASQAHTARSWRGRAFLGASLDGYIAGPGGDLAFLESEPGKGRHVTTPDTAPALVWETFFPEIDTLVMGRTTYEKVLTFGDWPYPGLRVLVLSTTLADTLPNARVVGSVDEAVAVLNDAGARQVYVDGGRTVQDFLARGLLDELTVATLPIVIGGGTRLFAEGASAEFAVRGAHVTADGLVRVTYEVLGS</sequence>
<protein>
    <submittedName>
        <fullName evidence="2">Dihydrofolate reductase family protein</fullName>
    </submittedName>
</protein>
<reference evidence="3" key="1">
    <citation type="journal article" date="2019" name="Int. J. Syst. Evol. Microbiol.">
        <title>The Global Catalogue of Microorganisms (GCM) 10K type strain sequencing project: providing services to taxonomists for standard genome sequencing and annotation.</title>
        <authorList>
            <consortium name="The Broad Institute Genomics Platform"/>
            <consortium name="The Broad Institute Genome Sequencing Center for Infectious Disease"/>
            <person name="Wu L."/>
            <person name="Ma J."/>
        </authorList>
    </citation>
    <scope>NUCLEOTIDE SEQUENCE [LARGE SCALE GENOMIC DNA]</scope>
    <source>
        <strain evidence="3">CCUG 50213</strain>
    </source>
</reference>
<dbReference type="PANTHER" id="PTHR38011">
    <property type="entry name" value="DIHYDROFOLATE REDUCTASE FAMILY PROTEIN (AFU_ORTHOLOGUE AFUA_8G06820)"/>
    <property type="match status" value="1"/>
</dbReference>
<evidence type="ECO:0000313" key="2">
    <source>
        <dbReference type="EMBL" id="MFD1202085.1"/>
    </source>
</evidence>
<dbReference type="RefSeq" id="WP_343961672.1">
    <property type="nucleotide sequence ID" value="NZ_BAAAKZ010000013.1"/>
</dbReference>
<evidence type="ECO:0000259" key="1">
    <source>
        <dbReference type="Pfam" id="PF01872"/>
    </source>
</evidence>
<dbReference type="InterPro" id="IPR024072">
    <property type="entry name" value="DHFR-like_dom_sf"/>
</dbReference>
<name>A0ABW3TN93_9MICO</name>
<feature type="domain" description="Bacterial bifunctional deaminase-reductase C-terminal" evidence="1">
    <location>
        <begin position="19"/>
        <end position="180"/>
    </location>
</feature>
<dbReference type="InterPro" id="IPR002734">
    <property type="entry name" value="RibDG_C"/>
</dbReference>
<dbReference type="EMBL" id="JBHTLY010000003">
    <property type="protein sequence ID" value="MFD1202085.1"/>
    <property type="molecule type" value="Genomic_DNA"/>
</dbReference>